<evidence type="ECO:0000313" key="1">
    <source>
        <dbReference type="EMBL" id="KDS35519.1"/>
    </source>
</evidence>
<protein>
    <submittedName>
        <fullName evidence="1">Uncharacterized protein</fullName>
    </submittedName>
</protein>
<accession>A0AB34L534</accession>
<dbReference type="AlphaFoldDB" id="A0AB34L534"/>
<evidence type="ECO:0000313" key="2">
    <source>
        <dbReference type="Proteomes" id="UP000027850"/>
    </source>
</evidence>
<organism evidence="1 2">
    <name type="scientific">Parabacteroides distasonis str. 3776 D15 i</name>
    <dbReference type="NCBI Taxonomy" id="1339342"/>
    <lineage>
        <taxon>Bacteria</taxon>
        <taxon>Pseudomonadati</taxon>
        <taxon>Bacteroidota</taxon>
        <taxon>Bacteroidia</taxon>
        <taxon>Bacteroidales</taxon>
        <taxon>Tannerellaceae</taxon>
        <taxon>Parabacteroides</taxon>
    </lineage>
</organism>
<dbReference type="EMBL" id="JNHK01000094">
    <property type="protein sequence ID" value="KDS35519.1"/>
    <property type="molecule type" value="Genomic_DNA"/>
</dbReference>
<sequence length="37" mass="4595">MLELDFYLLQSYLKKIVFLYVKLKYDNFPIFVLFCIL</sequence>
<proteinExistence type="predicted"/>
<dbReference type="Proteomes" id="UP000027850">
    <property type="component" value="Unassembled WGS sequence"/>
</dbReference>
<name>A0AB34L534_PARDI</name>
<gene>
    <name evidence="1" type="ORF">M091_2144</name>
</gene>
<comment type="caution">
    <text evidence="1">The sequence shown here is derived from an EMBL/GenBank/DDBJ whole genome shotgun (WGS) entry which is preliminary data.</text>
</comment>
<reference evidence="1 2" key="1">
    <citation type="submission" date="2014-04" db="EMBL/GenBank/DDBJ databases">
        <authorList>
            <person name="Sears C."/>
            <person name="Carroll K."/>
            <person name="Sack B.R."/>
            <person name="Qadri F."/>
            <person name="Myers L.L."/>
            <person name="Chung G.-T."/>
            <person name="Escheverria P."/>
            <person name="Fraser C.M."/>
            <person name="Sadzewicz L."/>
            <person name="Shefchek K.A."/>
            <person name="Tallon L."/>
            <person name="Das S.P."/>
            <person name="Daugherty S."/>
            <person name="Mongodin E.F."/>
        </authorList>
    </citation>
    <scope>NUCLEOTIDE SEQUENCE [LARGE SCALE GENOMIC DNA]</scope>
    <source>
        <strain evidence="1 2">3776 D15 i</strain>
    </source>
</reference>